<dbReference type="Pfam" id="PF05881">
    <property type="entry name" value="CNPase"/>
    <property type="match status" value="1"/>
</dbReference>
<dbReference type="SUPFAM" id="SSF55144">
    <property type="entry name" value="LigT-like"/>
    <property type="match status" value="1"/>
</dbReference>
<keyword evidence="12" id="KW-0472">Membrane</keyword>
<dbReference type="GO" id="GO:0005737">
    <property type="term" value="C:cytoplasm"/>
    <property type="evidence" value="ECO:0007669"/>
    <property type="project" value="TreeGrafter"/>
</dbReference>
<dbReference type="PANTHER" id="PTHR10156:SF0">
    <property type="entry name" value="2',3'-CYCLIC-NUCLEOTIDE 3'-PHOSPHODIESTERASE"/>
    <property type="match status" value="1"/>
</dbReference>
<evidence type="ECO:0000256" key="3">
    <source>
        <dbReference type="ARBA" id="ARBA00004635"/>
    </source>
</evidence>
<comment type="function">
    <text evidence="15">Catalyzes the formation of 2'-nucleotide products from 2',3'-cyclic substrates. May participate in RNA metabolism in the myelinating cell, CNP is the third most abundant protein in central nervous system myelin.</text>
</comment>
<comment type="subunit">
    <text evidence="5">Exists as monomers and homodimers.</text>
</comment>
<evidence type="ECO:0000256" key="4">
    <source>
        <dbReference type="ARBA" id="ARBA00008662"/>
    </source>
</evidence>
<dbReference type="GO" id="GO:0004113">
    <property type="term" value="F:2',3'-cyclic-nucleotide 3'-phosphodiesterase activity"/>
    <property type="evidence" value="ECO:0007669"/>
    <property type="project" value="UniProtKB-EC"/>
</dbReference>
<evidence type="ECO:0000256" key="13">
    <source>
        <dbReference type="ARBA" id="ARBA00023288"/>
    </source>
</evidence>
<dbReference type="EC" id="3.1.4.37" evidence="6"/>
<dbReference type="InterPro" id="IPR008431">
    <property type="entry name" value="CNPase"/>
</dbReference>
<dbReference type="EMBL" id="GEEE01010907">
    <property type="protein sequence ID" value="JAP52318.1"/>
    <property type="molecule type" value="Transcribed_RNA"/>
</dbReference>
<comment type="subcellular location">
    <subcellularLocation>
        <location evidence="2">Melanosome</location>
    </subcellularLocation>
    <subcellularLocation>
        <location evidence="3">Membrane</location>
        <topology evidence="3">Lipid-anchor</topology>
    </subcellularLocation>
</comment>
<dbReference type="Pfam" id="PF13671">
    <property type="entry name" value="AAA_33"/>
    <property type="match status" value="1"/>
</dbReference>
<dbReference type="InterPro" id="IPR027417">
    <property type="entry name" value="P-loop_NTPase"/>
</dbReference>
<evidence type="ECO:0000256" key="8">
    <source>
        <dbReference type="ARBA" id="ARBA00022481"/>
    </source>
</evidence>
<evidence type="ECO:0000256" key="1">
    <source>
        <dbReference type="ARBA" id="ARBA00000610"/>
    </source>
</evidence>
<evidence type="ECO:0000256" key="14">
    <source>
        <dbReference type="ARBA" id="ARBA00023289"/>
    </source>
</evidence>
<comment type="catalytic activity">
    <reaction evidence="1">
        <text>a nucleoside 2',3'-cyclic phosphate + H2O = a nucleoside 2'-phosphate + H(+)</text>
        <dbReference type="Rhea" id="RHEA:14489"/>
        <dbReference type="ChEBI" id="CHEBI:15377"/>
        <dbReference type="ChEBI" id="CHEBI:15378"/>
        <dbReference type="ChEBI" id="CHEBI:66954"/>
        <dbReference type="ChEBI" id="CHEBI:78552"/>
        <dbReference type="EC" id="3.1.4.37"/>
    </reaction>
</comment>
<reference evidence="17" key="1">
    <citation type="submission" date="2016-01" db="EMBL/GenBank/DDBJ databases">
        <title>Reference transcriptome for the parasite Schistocephalus solidus: insights into the molecular evolution of parasitism.</title>
        <authorList>
            <person name="Hebert F.O."/>
            <person name="Grambauer S."/>
            <person name="Barber I."/>
            <person name="Landry C.R."/>
            <person name="Aubin-Horth N."/>
        </authorList>
    </citation>
    <scope>NUCLEOTIDE SEQUENCE</scope>
</reference>
<dbReference type="PANTHER" id="PTHR10156">
    <property type="entry name" value="2',3'-CYCLIC-NUCLEOTIDE 3'-PHOSPHODIESTERASE"/>
    <property type="match status" value="1"/>
</dbReference>
<feature type="non-terminal residue" evidence="17">
    <location>
        <position position="1"/>
    </location>
</feature>
<feature type="domain" description="Cyclic nucleotide phosphodiesterase catalytic" evidence="16">
    <location>
        <begin position="392"/>
        <end position="521"/>
    </location>
</feature>
<dbReference type="GO" id="GO:0003723">
    <property type="term" value="F:RNA binding"/>
    <property type="evidence" value="ECO:0007669"/>
    <property type="project" value="UniProtKB-KW"/>
</dbReference>
<dbReference type="Gene3D" id="3.40.50.300">
    <property type="entry name" value="P-loop containing nucleotide triphosphate hydrolases"/>
    <property type="match status" value="1"/>
</dbReference>
<dbReference type="GO" id="GO:0009214">
    <property type="term" value="P:cyclic nucleotide catabolic process"/>
    <property type="evidence" value="ECO:0007669"/>
    <property type="project" value="InterPro"/>
</dbReference>
<dbReference type="SUPFAM" id="SSF52540">
    <property type="entry name" value="P-loop containing nucleoside triphosphate hydrolases"/>
    <property type="match status" value="1"/>
</dbReference>
<dbReference type="InterPro" id="IPR047325">
    <property type="entry name" value="CNPase_cat"/>
</dbReference>
<keyword evidence="13" id="KW-0449">Lipoprotein</keyword>
<organism evidence="17">
    <name type="scientific">Schistocephalus solidus</name>
    <name type="common">Tapeworm</name>
    <dbReference type="NCBI Taxonomy" id="70667"/>
    <lineage>
        <taxon>Eukaryota</taxon>
        <taxon>Metazoa</taxon>
        <taxon>Spiralia</taxon>
        <taxon>Lophotrochozoa</taxon>
        <taxon>Platyhelminthes</taxon>
        <taxon>Cestoda</taxon>
        <taxon>Eucestoda</taxon>
        <taxon>Diphyllobothriidea</taxon>
        <taxon>Diphyllobothriidae</taxon>
        <taxon>Schistocephalus</taxon>
    </lineage>
</organism>
<comment type="similarity">
    <text evidence="4">Belongs to the 2H phosphoesterase superfamily. CNPase family.</text>
</comment>
<keyword evidence="10" id="KW-0378">Hydrolase</keyword>
<keyword evidence="9" id="KW-0597">Phosphoprotein</keyword>
<evidence type="ECO:0000256" key="11">
    <source>
        <dbReference type="ARBA" id="ARBA00022884"/>
    </source>
</evidence>
<accession>A0A0X3PKY0</accession>
<evidence type="ECO:0000256" key="7">
    <source>
        <dbReference type="ARBA" id="ARBA00014478"/>
    </source>
</evidence>
<keyword evidence="8" id="KW-0488">Methylation</keyword>
<dbReference type="AlphaFoldDB" id="A0A0X3PKY0"/>
<dbReference type="GO" id="GO:0016020">
    <property type="term" value="C:membrane"/>
    <property type="evidence" value="ECO:0007669"/>
    <property type="project" value="UniProtKB-SubCell"/>
</dbReference>
<keyword evidence="14" id="KW-0636">Prenylation</keyword>
<evidence type="ECO:0000256" key="12">
    <source>
        <dbReference type="ARBA" id="ARBA00023136"/>
    </source>
</evidence>
<evidence type="ECO:0000259" key="16">
    <source>
        <dbReference type="Pfam" id="PF05881"/>
    </source>
</evidence>
<evidence type="ECO:0000313" key="17">
    <source>
        <dbReference type="EMBL" id="JAP52318.1"/>
    </source>
</evidence>
<evidence type="ECO:0000256" key="15">
    <source>
        <dbReference type="ARBA" id="ARBA00045937"/>
    </source>
</evidence>
<evidence type="ECO:0000256" key="2">
    <source>
        <dbReference type="ARBA" id="ARBA00004223"/>
    </source>
</evidence>
<dbReference type="Gene3D" id="3.90.1740.10">
    <property type="entry name" value="2',3'-cyclic nucleotide 3'-phosphodiesterase superfamily"/>
    <property type="match status" value="1"/>
</dbReference>
<gene>
    <name evidence="17" type="ORF">TR87043</name>
</gene>
<protein>
    <recommendedName>
        <fullName evidence="7">2',3'-cyclic-nucleotide 3'-phosphodiesterase</fullName>
        <ecNumber evidence="6">3.1.4.37</ecNumber>
    </recommendedName>
</protein>
<proteinExistence type="inferred from homology"/>
<evidence type="ECO:0000256" key="5">
    <source>
        <dbReference type="ARBA" id="ARBA00011781"/>
    </source>
</evidence>
<dbReference type="InterPro" id="IPR009097">
    <property type="entry name" value="Cyclic_Pdiesterase"/>
</dbReference>
<evidence type="ECO:0000256" key="10">
    <source>
        <dbReference type="ARBA" id="ARBA00022801"/>
    </source>
</evidence>
<sequence length="558" mass="62364">LFRSPYLTRCMLKRPERHLLHSSNLRRKHRRRRRKMGAGCCKVGGDVVKVCPLQLWGVQKISRRFHRLPDGCFTNLVDIYDKSAAAPSVDEVPPAAIGDYFVVPTQHSNSNQVASSYFPPNLLHEYVNFPFLTDEELGQWIVRSRFMIVLRGPPGSGKSYLATCIKTRYPNAEICSADQYWYRESGGLEYRYDPLQLDDAHSFCNQNARDCATRGVSPLVIDNTNIRLWECRYYLDLARKFDYNVILVTPKTPWRFDVNALTSRNQHNVPLSIIESKVRQFEPIYPLYYGWFWAGQPSCQAEEQTLPSGTDNKMAPFPLSETEAMIASSFRSFLALLNLPTVRQQLAKMCGFSPDVEAAELATFWTSMVNPPFGGPAVTAETRSQGFPKPSRPHVTSMFCAAGKSPGSKEYAESKAVAEALLGALHTVFISGLFVSSRVVGLRIHLDENLLNLWKGEDNAVVSEAPQSTRPAGCRAHVTLALAAGVSPVETGVEVLRIVDAETDGTQNTTVIPMPDGSVHDFVLLGTRAPSPSSSPDHIYYYKFSVPRTCRVLFGAYY</sequence>
<evidence type="ECO:0000256" key="6">
    <source>
        <dbReference type="ARBA" id="ARBA00012317"/>
    </source>
</evidence>
<evidence type="ECO:0000256" key="9">
    <source>
        <dbReference type="ARBA" id="ARBA00022553"/>
    </source>
</evidence>
<name>A0A0X3PKY0_SCHSO</name>
<keyword evidence="11" id="KW-0694">RNA-binding</keyword>